<evidence type="ECO:0000256" key="1">
    <source>
        <dbReference type="ARBA" id="ARBA00022801"/>
    </source>
</evidence>
<evidence type="ECO:0000313" key="3">
    <source>
        <dbReference type="EMBL" id="PSJ56712.1"/>
    </source>
</evidence>
<dbReference type="PANTHER" id="PTHR43540">
    <property type="entry name" value="PEROXYUREIDOACRYLATE/UREIDOACRYLATE AMIDOHYDROLASE-RELATED"/>
    <property type="match status" value="1"/>
</dbReference>
<gene>
    <name evidence="3" type="ORF">C7I84_19585</name>
</gene>
<protein>
    <submittedName>
        <fullName evidence="3">Isochorismatase</fullName>
    </submittedName>
</protein>
<dbReference type="RefSeq" id="WP_106773906.1">
    <property type="nucleotide sequence ID" value="NZ_PXYK01000020.1"/>
</dbReference>
<accession>A0A2P7S2M9</accession>
<reference evidence="3 4" key="1">
    <citation type="submission" date="2018-03" db="EMBL/GenBank/DDBJ databases">
        <title>The draft genome of Mesorhizobium sp. 6GN-30.</title>
        <authorList>
            <person name="Liu L."/>
            <person name="Li L."/>
            <person name="Wang T."/>
            <person name="Zhang X."/>
            <person name="Liang L."/>
        </authorList>
    </citation>
    <scope>NUCLEOTIDE SEQUENCE [LARGE SCALE GENOMIC DNA]</scope>
    <source>
        <strain evidence="3 4">6GN30</strain>
    </source>
</reference>
<dbReference type="Gene3D" id="3.40.50.850">
    <property type="entry name" value="Isochorismatase-like"/>
    <property type="match status" value="1"/>
</dbReference>
<dbReference type="SUPFAM" id="SSF52499">
    <property type="entry name" value="Isochorismatase-like hydrolases"/>
    <property type="match status" value="1"/>
</dbReference>
<name>A0A2P7S2M9_9HYPH</name>
<dbReference type="InterPro" id="IPR050272">
    <property type="entry name" value="Isochorismatase-like_hydrls"/>
</dbReference>
<proteinExistence type="predicted"/>
<sequence>MKRPLAIEPGKVAALFIDLQEEHRKDQRYLVEGFDAVLANVQRLQAAARDAGAPLYHFAYVVDLDNHVRPFHPVQADGTSAFSDKSDPLTAVCPEVAASDGEPLIIKNEPSAFGAASPAADIRMQGIEWLVVAGVWTEACVDATVKDAVALSFRVLLVKDACGSGTAAMHETAILNLANRLYGGAVTDTEGACRLLAGETIEAWQIEGSVPLRFTFDNAAGLYRDL</sequence>
<feature type="domain" description="Isochorismatase-like" evidence="2">
    <location>
        <begin position="13"/>
        <end position="190"/>
    </location>
</feature>
<dbReference type="Proteomes" id="UP000241229">
    <property type="component" value="Unassembled WGS sequence"/>
</dbReference>
<keyword evidence="1" id="KW-0378">Hydrolase</keyword>
<dbReference type="EMBL" id="PXYK01000020">
    <property type="protein sequence ID" value="PSJ56712.1"/>
    <property type="molecule type" value="Genomic_DNA"/>
</dbReference>
<dbReference type="GO" id="GO:0016787">
    <property type="term" value="F:hydrolase activity"/>
    <property type="evidence" value="ECO:0007669"/>
    <property type="project" value="UniProtKB-KW"/>
</dbReference>
<keyword evidence="4" id="KW-1185">Reference proteome</keyword>
<evidence type="ECO:0000259" key="2">
    <source>
        <dbReference type="Pfam" id="PF00857"/>
    </source>
</evidence>
<organism evidence="3 4">
    <name type="scientific">Kumtagia ephedrae</name>
    <dbReference type="NCBI Taxonomy" id="2116701"/>
    <lineage>
        <taxon>Bacteria</taxon>
        <taxon>Pseudomonadati</taxon>
        <taxon>Pseudomonadota</taxon>
        <taxon>Alphaproteobacteria</taxon>
        <taxon>Hyphomicrobiales</taxon>
        <taxon>Phyllobacteriaceae</taxon>
        <taxon>Kumtagia</taxon>
    </lineage>
</organism>
<dbReference type="Pfam" id="PF00857">
    <property type="entry name" value="Isochorismatase"/>
    <property type="match status" value="1"/>
</dbReference>
<comment type="caution">
    <text evidence="3">The sequence shown here is derived from an EMBL/GenBank/DDBJ whole genome shotgun (WGS) entry which is preliminary data.</text>
</comment>
<dbReference type="InterPro" id="IPR036380">
    <property type="entry name" value="Isochorismatase-like_sf"/>
</dbReference>
<dbReference type="InterPro" id="IPR000868">
    <property type="entry name" value="Isochorismatase-like_dom"/>
</dbReference>
<evidence type="ECO:0000313" key="4">
    <source>
        <dbReference type="Proteomes" id="UP000241229"/>
    </source>
</evidence>
<dbReference type="OrthoDB" id="9811489at2"/>
<dbReference type="AlphaFoldDB" id="A0A2P7S2M9"/>